<feature type="transmembrane region" description="Helical" evidence="1">
    <location>
        <begin position="7"/>
        <end position="24"/>
    </location>
</feature>
<dbReference type="EMBL" id="CP015101">
    <property type="protein sequence ID" value="ASJ04366.1"/>
    <property type="molecule type" value="Genomic_DNA"/>
</dbReference>
<dbReference type="KEGG" id="tbs:A3L01_02945"/>
<name>A0A2Z2MEN7_9EURY</name>
<evidence type="ECO:0000313" key="3">
    <source>
        <dbReference type="Proteomes" id="UP000250272"/>
    </source>
</evidence>
<dbReference type="AlphaFoldDB" id="A0A2Z2MEN7"/>
<gene>
    <name evidence="2" type="ORF">A3L01_02945</name>
</gene>
<reference evidence="2 3" key="1">
    <citation type="submission" date="2016-04" db="EMBL/GenBank/DDBJ databases">
        <title>Complete genome sequence of Thermococcus barossii type strain SHCK-94.</title>
        <authorList>
            <person name="Oger P.M."/>
        </authorList>
    </citation>
    <scope>NUCLEOTIDE SEQUENCE [LARGE SCALE GENOMIC DNA]</scope>
    <source>
        <strain evidence="2 3">SHCK-94</strain>
    </source>
</reference>
<keyword evidence="1" id="KW-0472">Membrane</keyword>
<evidence type="ECO:0000313" key="2">
    <source>
        <dbReference type="EMBL" id="ASJ04366.1"/>
    </source>
</evidence>
<proteinExistence type="predicted"/>
<dbReference type="Proteomes" id="UP000250272">
    <property type="component" value="Chromosome"/>
</dbReference>
<organism evidence="2 3">
    <name type="scientific">Thermococcus barossii</name>
    <dbReference type="NCBI Taxonomy" id="54077"/>
    <lineage>
        <taxon>Archaea</taxon>
        <taxon>Methanobacteriati</taxon>
        <taxon>Methanobacteriota</taxon>
        <taxon>Thermococci</taxon>
        <taxon>Thermococcales</taxon>
        <taxon>Thermococcaceae</taxon>
        <taxon>Thermococcus</taxon>
    </lineage>
</organism>
<protein>
    <submittedName>
        <fullName evidence="2">Uncharacterized protein</fullName>
    </submittedName>
</protein>
<dbReference type="OrthoDB" id="85947at2157"/>
<accession>A0A2Z2MEN7</accession>
<sequence length="267" mass="29579">MRGKNAVIVIVVTLLAVLFIYYYTTNAHESQELPRGELFISNITGYVAGYLNETISLNVYWIKVGDTDFSATIGVGGLPPCLDADGVTLTGDVGYADSEIKEMVVSVRLTLKKPGRCVMRNAYLEIQQDNFTKRVPLGRVEFNILEPMEGKSLKIKSYIGGSVGPEPSVPTLMYSLLNPFNESVEILNVTFDILGLQISNFEPKEIPAGKTVNLTVTIANTTELGDLYVIRPLIIYRVGEETRVMPAETYHYATIPDEKTVLEMLKD</sequence>
<evidence type="ECO:0000256" key="1">
    <source>
        <dbReference type="SAM" id="Phobius"/>
    </source>
</evidence>
<keyword evidence="3" id="KW-1185">Reference proteome</keyword>
<keyword evidence="1" id="KW-1133">Transmembrane helix</keyword>
<keyword evidence="1" id="KW-0812">Transmembrane</keyword>